<dbReference type="Gene3D" id="1.10.510.10">
    <property type="entry name" value="Transferase(Phosphotransferase) domain 1"/>
    <property type="match status" value="1"/>
</dbReference>
<dbReference type="GO" id="GO:0005524">
    <property type="term" value="F:ATP binding"/>
    <property type="evidence" value="ECO:0007669"/>
    <property type="project" value="InterPro"/>
</dbReference>
<keyword evidence="8" id="KW-0677">Repeat</keyword>
<evidence type="ECO:0000313" key="17">
    <source>
        <dbReference type="EMBL" id="KAG6473037.1"/>
    </source>
</evidence>
<organism evidence="17 18">
    <name type="scientific">Zingiber officinale</name>
    <name type="common">Ginger</name>
    <name type="synonym">Amomum zingiber</name>
    <dbReference type="NCBI Taxonomy" id="94328"/>
    <lineage>
        <taxon>Eukaryota</taxon>
        <taxon>Viridiplantae</taxon>
        <taxon>Streptophyta</taxon>
        <taxon>Embryophyta</taxon>
        <taxon>Tracheophyta</taxon>
        <taxon>Spermatophyta</taxon>
        <taxon>Magnoliopsida</taxon>
        <taxon>Liliopsida</taxon>
        <taxon>Zingiberales</taxon>
        <taxon>Zingiberaceae</taxon>
        <taxon>Zingiber</taxon>
    </lineage>
</organism>
<comment type="catalytic activity">
    <reaction evidence="13">
        <text>L-threonyl-[protein] + ATP = O-phospho-L-threonyl-[protein] + ADP + H(+)</text>
        <dbReference type="Rhea" id="RHEA:46608"/>
        <dbReference type="Rhea" id="RHEA-COMP:11060"/>
        <dbReference type="Rhea" id="RHEA-COMP:11605"/>
        <dbReference type="ChEBI" id="CHEBI:15378"/>
        <dbReference type="ChEBI" id="CHEBI:30013"/>
        <dbReference type="ChEBI" id="CHEBI:30616"/>
        <dbReference type="ChEBI" id="CHEBI:61977"/>
        <dbReference type="ChEBI" id="CHEBI:456216"/>
        <dbReference type="EC" id="2.7.11.1"/>
    </reaction>
</comment>
<feature type="domain" description="Protein kinase" evidence="16">
    <location>
        <begin position="1223"/>
        <end position="1501"/>
    </location>
</feature>
<evidence type="ECO:0000256" key="11">
    <source>
        <dbReference type="ARBA" id="ARBA00023136"/>
    </source>
</evidence>
<dbReference type="InterPro" id="IPR008271">
    <property type="entry name" value="Ser/Thr_kinase_AS"/>
</dbReference>
<evidence type="ECO:0000256" key="5">
    <source>
        <dbReference type="ARBA" id="ARBA00022614"/>
    </source>
</evidence>
<evidence type="ECO:0000256" key="6">
    <source>
        <dbReference type="ARBA" id="ARBA00022692"/>
    </source>
</evidence>
<dbReference type="PANTHER" id="PTHR45631">
    <property type="entry name" value="OS07G0107800 PROTEIN-RELATED"/>
    <property type="match status" value="1"/>
</dbReference>
<dbReference type="PANTHER" id="PTHR45631:SF204">
    <property type="entry name" value="OS01G0810800 PROTEIN"/>
    <property type="match status" value="1"/>
</dbReference>
<name>A0A8J5C5P4_ZINOF</name>
<keyword evidence="9" id="KW-0808">Transferase</keyword>
<dbReference type="FunFam" id="3.30.200.20:FF:000394">
    <property type="entry name" value="Leucine-rich repeat receptor-like protein kinase"/>
    <property type="match status" value="1"/>
</dbReference>
<dbReference type="EMBL" id="JACMSC010000019">
    <property type="protein sequence ID" value="KAG6473037.1"/>
    <property type="molecule type" value="Genomic_DNA"/>
</dbReference>
<dbReference type="PROSITE" id="PS50011">
    <property type="entry name" value="PROTEIN_KINASE_DOM"/>
    <property type="match status" value="1"/>
</dbReference>
<dbReference type="CDD" id="cd14066">
    <property type="entry name" value="STKc_IRAK"/>
    <property type="match status" value="1"/>
</dbReference>
<evidence type="ECO:0000256" key="3">
    <source>
        <dbReference type="ARBA" id="ARBA00022527"/>
    </source>
</evidence>
<dbReference type="InterPro" id="IPR011009">
    <property type="entry name" value="Kinase-like_dom_sf"/>
</dbReference>
<dbReference type="SUPFAM" id="SSF56112">
    <property type="entry name" value="Protein kinase-like (PK-like)"/>
    <property type="match status" value="1"/>
</dbReference>
<dbReference type="FunFam" id="1.10.510.10:FF:000146">
    <property type="entry name" value="LRR receptor-like serine/threonine-protein kinase IOS1"/>
    <property type="match status" value="1"/>
</dbReference>
<dbReference type="FunFam" id="3.80.10.10:FF:000129">
    <property type="entry name" value="Leucine-rich repeat receptor-like kinase"/>
    <property type="match status" value="1"/>
</dbReference>
<dbReference type="Gene3D" id="3.30.200.20">
    <property type="entry name" value="Phosphorylase Kinase, domain 1"/>
    <property type="match status" value="1"/>
</dbReference>
<protein>
    <recommendedName>
        <fullName evidence="2">non-specific serine/threonine protein kinase</fullName>
        <ecNumber evidence="2">2.7.11.1</ecNumber>
    </recommendedName>
</protein>
<keyword evidence="4" id="KW-0597">Phosphoprotein</keyword>
<dbReference type="Proteomes" id="UP000734854">
    <property type="component" value="Unassembled WGS sequence"/>
</dbReference>
<dbReference type="EC" id="2.7.11.1" evidence="2"/>
<comment type="subcellular location">
    <subcellularLocation>
        <location evidence="1">Membrane</location>
        <topology evidence="1">Single-pass membrane protein</topology>
    </subcellularLocation>
</comment>
<feature type="transmembrane region" description="Helical" evidence="15">
    <location>
        <begin position="634"/>
        <end position="655"/>
    </location>
</feature>
<evidence type="ECO:0000259" key="16">
    <source>
        <dbReference type="PROSITE" id="PS50011"/>
    </source>
</evidence>
<keyword evidence="10 15" id="KW-1133">Transmembrane helix</keyword>
<dbReference type="Pfam" id="PF13855">
    <property type="entry name" value="LRR_8"/>
    <property type="match status" value="1"/>
</dbReference>
<evidence type="ECO:0000256" key="2">
    <source>
        <dbReference type="ARBA" id="ARBA00012513"/>
    </source>
</evidence>
<accession>A0A8J5C5P4</accession>
<evidence type="ECO:0000256" key="13">
    <source>
        <dbReference type="ARBA" id="ARBA00047899"/>
    </source>
</evidence>
<evidence type="ECO:0000256" key="1">
    <source>
        <dbReference type="ARBA" id="ARBA00004167"/>
    </source>
</evidence>
<keyword evidence="11 15" id="KW-0472">Membrane</keyword>
<keyword evidence="9" id="KW-0418">Kinase</keyword>
<evidence type="ECO:0000256" key="8">
    <source>
        <dbReference type="ARBA" id="ARBA00022737"/>
    </source>
</evidence>
<evidence type="ECO:0000313" key="18">
    <source>
        <dbReference type="Proteomes" id="UP000734854"/>
    </source>
</evidence>
<sequence>MGFFLLLAFFGPPPGRDSSSLLAGVGRLSTPPPFIRSAPQRRQQEEEPGFIAAAATGPILTPPRGHSCLFPRPQPQLSHLASTAAVFSGYQSREQMHAMGSHARIFYSSKMLSWLFFLLEIIAVAKVHSQPSTQGFISIDCGSSTNYTDVITGIPYVTDDPFTDDGVNSQVASNYNSISPSQLTTLRSFPNATRSCYALKPVIKYRKYLLRGTFYYGNYDGQNRASTVKPLQFDLYFDANFWRTVSITDPISYSWYEVLAVAMTDSVSVCLINTGSGTPFISVLEFRPLPDVMYPAVNKTQFLITNIRRNVGPPPLIIPALFVSAVTEITTAEHSGLCSGTRYPDDPYDRLWEPWMDSDAFTVITTAESIQSSTNDYFQPPSIVMRYAATPSDNSSTIMEFSWDHSSFGLSGDSVHVNFFFTEFAPNTTRTLNIYLNDAIWYSNYTPPYLRAGNIYNTGPNVPNGEYHWAINSSGLSNLPPILNAEEVFTAMQFNPLGTNTDDAHFRKADAINAIKELYRVKRSWIGDPCVPQQYPWDGVNCSYGTNPARIISINLSSSALSGSISSSFAMFAAIEFLYLVHTVFCHSASRELRCQKMYVPVAALVVFVSKYTIDAKSHPWMHAMGISNARIFFLFYSSKMLFWLFLLLEIIAVAKVYSQPSTQGFISIDCGGSTNYTDATTGIPYVTDDPFTDDGVNSQVASSYRSSSSQGEQTLRSFPNATRSCYALKPVIKNRKYLLRGTFYYGNYDGQNSANTVRPLQFDLYFDANFWRTVNITDPSYAFWYEVLAVAMADSVSVCLVNTGSGTPFISVLEFRPIPDVMYPAVNTTQFLITNMRCNVGPPLNSVSVRYPQDPYDRLWEAWTANGFTEITTDESIDSSTNSHFQPPSIVMQSAATPSDNSSIMEIWWYHSSLGISGNDEYVNLFFSEFTPNTTRTFNIYLNDYLGYSNYTPPYLIPDYIYNTGPNTPSQQYRWALNSSGLSSLPPILNAMEVFTAMQFDPIETSTNDVDAINDIKELYRVKRSWIGDPCVPQQYPWDGVNCSYETNPARIISINLSSSGLSGSISSSFHMFAAIKYLDLSYNNLTGPIPDALGVLSSLQILNLTGNNLTGTIPSSLLQKQNLVFSHGGNPNLCPGGTSCGEEKKKHSSAAIIVIICIVSVVLLIVAIIIVWTVIKKRGSSRTTYPEQNIVQPIKENNVQESPLPIENRVFTYKELEIVTNNFKRQLGKGGFGPVFHGYLQNNVQVAVKMLSQSSSQGMKEFRAEIQNLTRIHHKNLVSLLGYCMEGDILALVYEYMPQGTLQDHLTGKFHSEATYSWARRLNIAIGAAQGLEYLHTACNPPLIHRDVKSSNILLSESLEAKVADFGLSKSFNMDNRTQMPNASAVVGTPGYIDPEYSSSNQISEKSDVYSFGVIILELITGQPPVVRAMNSNAISLVQWVRQRLAKEDIENIVDRNLRMGHDINSIWKAVDLALRCTELDHRQRPTMAHVVKELNESLELECAYSGDFSTGRSQTNTISTTFEVEPPPFFAPGAR</sequence>
<dbReference type="InterPro" id="IPR001245">
    <property type="entry name" value="Ser-Thr/Tyr_kinase_cat_dom"/>
</dbReference>
<evidence type="ECO:0000256" key="10">
    <source>
        <dbReference type="ARBA" id="ARBA00022989"/>
    </source>
</evidence>
<keyword evidence="18" id="KW-1185">Reference proteome</keyword>
<dbReference type="GO" id="GO:0016020">
    <property type="term" value="C:membrane"/>
    <property type="evidence" value="ECO:0007669"/>
    <property type="project" value="UniProtKB-SubCell"/>
</dbReference>
<reference evidence="17 18" key="1">
    <citation type="submission" date="2020-08" db="EMBL/GenBank/DDBJ databases">
        <title>Plant Genome Project.</title>
        <authorList>
            <person name="Zhang R.-G."/>
        </authorList>
    </citation>
    <scope>NUCLEOTIDE SEQUENCE [LARGE SCALE GENOMIC DNA]</scope>
    <source>
        <tissue evidence="17">Rhizome</tissue>
    </source>
</reference>
<gene>
    <name evidence="17" type="ORF">ZIOFF_066944</name>
</gene>
<dbReference type="Pfam" id="PF12819">
    <property type="entry name" value="Malectin_like"/>
    <property type="match status" value="2"/>
</dbReference>
<evidence type="ECO:0000256" key="4">
    <source>
        <dbReference type="ARBA" id="ARBA00022553"/>
    </source>
</evidence>
<comment type="catalytic activity">
    <reaction evidence="14">
        <text>L-seryl-[protein] + ATP = O-phospho-L-seryl-[protein] + ADP + H(+)</text>
        <dbReference type="Rhea" id="RHEA:17989"/>
        <dbReference type="Rhea" id="RHEA-COMP:9863"/>
        <dbReference type="Rhea" id="RHEA-COMP:11604"/>
        <dbReference type="ChEBI" id="CHEBI:15378"/>
        <dbReference type="ChEBI" id="CHEBI:29999"/>
        <dbReference type="ChEBI" id="CHEBI:30616"/>
        <dbReference type="ChEBI" id="CHEBI:83421"/>
        <dbReference type="ChEBI" id="CHEBI:456216"/>
        <dbReference type="EC" id="2.7.11.1"/>
    </reaction>
</comment>
<dbReference type="PROSITE" id="PS00108">
    <property type="entry name" value="PROTEIN_KINASE_ST"/>
    <property type="match status" value="1"/>
</dbReference>
<evidence type="ECO:0000256" key="15">
    <source>
        <dbReference type="SAM" id="Phobius"/>
    </source>
</evidence>
<dbReference type="GO" id="GO:0004674">
    <property type="term" value="F:protein serine/threonine kinase activity"/>
    <property type="evidence" value="ECO:0007669"/>
    <property type="project" value="UniProtKB-KW"/>
</dbReference>
<keyword evidence="7" id="KW-0732">Signal</keyword>
<dbReference type="InterPro" id="IPR024788">
    <property type="entry name" value="Malectin-like_Carb-bd_dom"/>
</dbReference>
<keyword evidence="12" id="KW-0675">Receptor</keyword>
<comment type="caution">
    <text evidence="17">The sequence shown here is derived from an EMBL/GenBank/DDBJ whole genome shotgun (WGS) entry which is preliminary data.</text>
</comment>
<evidence type="ECO:0000256" key="7">
    <source>
        <dbReference type="ARBA" id="ARBA00022729"/>
    </source>
</evidence>
<feature type="transmembrane region" description="Helical" evidence="15">
    <location>
        <begin position="1153"/>
        <end position="1177"/>
    </location>
</feature>
<keyword evidence="5" id="KW-0433">Leucine-rich repeat</keyword>
<dbReference type="Pfam" id="PF07714">
    <property type="entry name" value="PK_Tyr_Ser-Thr"/>
    <property type="match status" value="1"/>
</dbReference>
<dbReference type="SUPFAM" id="SSF52058">
    <property type="entry name" value="L domain-like"/>
    <property type="match status" value="1"/>
</dbReference>
<keyword evidence="6 15" id="KW-0812">Transmembrane</keyword>
<keyword evidence="3" id="KW-0723">Serine/threonine-protein kinase</keyword>
<dbReference type="Gene3D" id="3.80.10.10">
    <property type="entry name" value="Ribonuclease Inhibitor"/>
    <property type="match status" value="2"/>
</dbReference>
<dbReference type="InterPro" id="IPR032675">
    <property type="entry name" value="LRR_dom_sf"/>
</dbReference>
<dbReference type="SMART" id="SM00220">
    <property type="entry name" value="S_TKc"/>
    <property type="match status" value="1"/>
</dbReference>
<dbReference type="InterPro" id="IPR000719">
    <property type="entry name" value="Prot_kinase_dom"/>
</dbReference>
<evidence type="ECO:0000256" key="12">
    <source>
        <dbReference type="ARBA" id="ARBA00023170"/>
    </source>
</evidence>
<evidence type="ECO:0000256" key="9">
    <source>
        <dbReference type="ARBA" id="ARBA00022777"/>
    </source>
</evidence>
<evidence type="ECO:0000256" key="14">
    <source>
        <dbReference type="ARBA" id="ARBA00048679"/>
    </source>
</evidence>
<dbReference type="InterPro" id="IPR001611">
    <property type="entry name" value="Leu-rich_rpt"/>
</dbReference>
<proteinExistence type="predicted"/>